<evidence type="ECO:0000256" key="2">
    <source>
        <dbReference type="SAM" id="SignalP"/>
    </source>
</evidence>
<dbReference type="AlphaFoldDB" id="A0AAW7X9N6"/>
<organism evidence="4 5">
    <name type="scientific">Saccharophagus degradans</name>
    <dbReference type="NCBI Taxonomy" id="86304"/>
    <lineage>
        <taxon>Bacteria</taxon>
        <taxon>Pseudomonadati</taxon>
        <taxon>Pseudomonadota</taxon>
        <taxon>Gammaproteobacteria</taxon>
        <taxon>Cellvibrionales</taxon>
        <taxon>Cellvibrionaceae</taxon>
        <taxon>Saccharophagus</taxon>
    </lineage>
</organism>
<comment type="caution">
    <text evidence="4">The sequence shown here is derived from an EMBL/GenBank/DDBJ whole genome shotgun (WGS) entry which is preliminary data.</text>
</comment>
<evidence type="ECO:0000313" key="4">
    <source>
        <dbReference type="EMBL" id="MDO6423326.1"/>
    </source>
</evidence>
<protein>
    <submittedName>
        <fullName evidence="4">Outer membrane beta-barrel protein</fullName>
    </submittedName>
</protein>
<evidence type="ECO:0000313" key="5">
    <source>
        <dbReference type="Proteomes" id="UP001169760"/>
    </source>
</evidence>
<feature type="signal peptide" evidence="2">
    <location>
        <begin position="1"/>
        <end position="25"/>
    </location>
</feature>
<accession>A0AAW7X9N6</accession>
<name>A0AAW7X9N6_9GAMM</name>
<dbReference type="Proteomes" id="UP001169760">
    <property type="component" value="Unassembled WGS sequence"/>
</dbReference>
<dbReference type="Gene3D" id="2.40.160.20">
    <property type="match status" value="1"/>
</dbReference>
<dbReference type="EMBL" id="JAUOPB010000009">
    <property type="protein sequence ID" value="MDO6423326.1"/>
    <property type="molecule type" value="Genomic_DNA"/>
</dbReference>
<sequence length="191" mass="20915">MKNFIKPLAISITSLGLVFTGASYANDVNEGISPYIGGSYGRIDVNNDDFGDDDDAAYSIYSGVKIGPIFAAQLGYVDFGGTNNDFFSTNTTGIELSGLAYVLNTEMVDVYLRGGLLFWDAELNSDSFNTDNDGNELFWGVGSDINLTENLSLRLEYARYNVEYEDDEFGPLADGTEYDLNHLNAGINFSF</sequence>
<dbReference type="InterPro" id="IPR027385">
    <property type="entry name" value="Beta-barrel_OMP"/>
</dbReference>
<reference evidence="4" key="1">
    <citation type="submission" date="2023-07" db="EMBL/GenBank/DDBJ databases">
        <title>Genome content predicts the carbon catabolic preferences of heterotrophic bacteria.</title>
        <authorList>
            <person name="Gralka M."/>
        </authorList>
    </citation>
    <scope>NUCLEOTIDE SEQUENCE</scope>
    <source>
        <strain evidence="4">I3M17_2</strain>
    </source>
</reference>
<gene>
    <name evidence="4" type="ORF">Q4521_12665</name>
</gene>
<dbReference type="GeneID" id="98611958"/>
<dbReference type="Pfam" id="PF13505">
    <property type="entry name" value="OMP_b-brl"/>
    <property type="match status" value="1"/>
</dbReference>
<keyword evidence="1 2" id="KW-0732">Signal</keyword>
<feature type="chain" id="PRO_5043835382" evidence="2">
    <location>
        <begin position="26"/>
        <end position="191"/>
    </location>
</feature>
<evidence type="ECO:0000259" key="3">
    <source>
        <dbReference type="Pfam" id="PF13505"/>
    </source>
</evidence>
<dbReference type="RefSeq" id="WP_011466742.1">
    <property type="nucleotide sequence ID" value="NZ_CP123764.1"/>
</dbReference>
<evidence type="ECO:0000256" key="1">
    <source>
        <dbReference type="ARBA" id="ARBA00022729"/>
    </source>
</evidence>
<dbReference type="InterPro" id="IPR011250">
    <property type="entry name" value="OMP/PagP_B-barrel"/>
</dbReference>
<proteinExistence type="predicted"/>
<dbReference type="SUPFAM" id="SSF56925">
    <property type="entry name" value="OMPA-like"/>
    <property type="match status" value="1"/>
</dbReference>
<feature type="domain" description="Outer membrane protein beta-barrel" evidence="3">
    <location>
        <begin position="19"/>
        <end position="191"/>
    </location>
</feature>